<dbReference type="SMART" id="SM00159">
    <property type="entry name" value="PTX"/>
    <property type="match status" value="1"/>
</dbReference>
<name>A0AAN8P4Q1_POLSC</name>
<dbReference type="EMBL" id="JAWJWE010000044">
    <property type="protein sequence ID" value="KAK6617350.1"/>
    <property type="molecule type" value="Genomic_DNA"/>
</dbReference>
<evidence type="ECO:0000313" key="9">
    <source>
        <dbReference type="EMBL" id="KAK6617350.1"/>
    </source>
</evidence>
<evidence type="ECO:0000256" key="6">
    <source>
        <dbReference type="PROSITE-ProRule" id="PRU01172"/>
    </source>
</evidence>
<dbReference type="Proteomes" id="UP001372834">
    <property type="component" value="Unassembled WGS sequence"/>
</dbReference>
<evidence type="ECO:0000256" key="3">
    <source>
        <dbReference type="ARBA" id="ARBA00022837"/>
    </source>
</evidence>
<dbReference type="AlphaFoldDB" id="A0AAN8P4Q1"/>
<comment type="cofactor">
    <cofactor evidence="1">
        <name>Ca(2+)</name>
        <dbReference type="ChEBI" id="CHEBI:29108"/>
    </cofactor>
</comment>
<feature type="chain" id="PRO_5042939191" description="Pentraxin (PTX) domain-containing protein" evidence="7">
    <location>
        <begin position="27"/>
        <end position="733"/>
    </location>
</feature>
<dbReference type="PANTHER" id="PTHR19277">
    <property type="entry name" value="PENTRAXIN"/>
    <property type="match status" value="1"/>
</dbReference>
<feature type="domain" description="Pentraxin (PTX)" evidence="8">
    <location>
        <begin position="92"/>
        <end position="303"/>
    </location>
</feature>
<feature type="signal peptide" evidence="7">
    <location>
        <begin position="1"/>
        <end position="26"/>
    </location>
</feature>
<evidence type="ECO:0000256" key="7">
    <source>
        <dbReference type="SAM" id="SignalP"/>
    </source>
</evidence>
<dbReference type="GO" id="GO:0046872">
    <property type="term" value="F:metal ion binding"/>
    <property type="evidence" value="ECO:0007669"/>
    <property type="project" value="UniProtKB-KW"/>
</dbReference>
<sequence length="733" mass="83672">MDSSRGRTLWGQTLLLIVVFLHITDGLRVYEGTNFEAPKPKLKGLSKKSTYISKRSWVPDESLKLAPKADGRSEGKWKDAYNRKSVHNHFPSLYKIIFKGKGFKEYVKYTKEIPRLEEYTFCMWYKPNQITQDHTLFSYALNRNEKLLRFWFNAADSTLRMAIRESPAFKVPANIRKGKWHHICQSWHGVLGEWQVFLDGKRIGVGMLPLYKETYIPEGGEVILSREPTADKQMDLNGPLDGEVYGFNLVDEAVPGEQATFINSQYKPNVRAAPVPPFKKLPPMKKTYQEIEAYISKLPSHPAELENPNGIDMKAYPDERTGIKRTRASVSHMKRQKINPKTRRPPMRKVVIYSRHDRKLPLEQSSRDTNPKVKPEEIKNNTATFSGQPFDETYSIHSYRMGKNVKKSSNYEIYESQEEDVPMLLSQTENSATRQKAVERKARENFDLYTARQANKVYTLSNSVRDARKHKFHFETGLGEATQQSGRSSDNVKKSQAPQVVKVVQANRRISESIPVYENEGPVSRQKRQVKRGVEDQLADGFRRLPQIPDSLIGVLTKNASKTEIEQTLNHFFPQNITNESLELAASGLVEESTAAPPNVHPTEIVEEPEVDEPNPVPVAYQVSQVDQTVLAETMPVNFPEPPKQIMDIDPRKRIQDKSSSDWYTSPNAMVDRRKFDVTSGTDLIMRSYGLCTSDRGSPIQHKRHLVISWAETPIRIFGGAAIETARNECGNF</sequence>
<dbReference type="InterPro" id="IPR051360">
    <property type="entry name" value="Neuronal_Pentraxin_Related"/>
</dbReference>
<comment type="caution">
    <text evidence="9">The sequence shown here is derived from an EMBL/GenBank/DDBJ whole genome shotgun (WGS) entry which is preliminary data.</text>
</comment>
<evidence type="ECO:0000256" key="1">
    <source>
        <dbReference type="ARBA" id="ARBA00001913"/>
    </source>
</evidence>
<dbReference type="InterPro" id="IPR001759">
    <property type="entry name" value="PTX_dom"/>
</dbReference>
<evidence type="ECO:0000256" key="4">
    <source>
        <dbReference type="ARBA" id="ARBA00023157"/>
    </source>
</evidence>
<keyword evidence="7" id="KW-0732">Signal</keyword>
<keyword evidence="5" id="KW-0325">Glycoprotein</keyword>
<dbReference type="Gene3D" id="2.60.120.200">
    <property type="match status" value="1"/>
</dbReference>
<keyword evidence="2" id="KW-0479">Metal-binding</keyword>
<evidence type="ECO:0000313" key="10">
    <source>
        <dbReference type="Proteomes" id="UP001372834"/>
    </source>
</evidence>
<dbReference type="SUPFAM" id="SSF49899">
    <property type="entry name" value="Concanavalin A-like lectins/glucanases"/>
    <property type="match status" value="1"/>
</dbReference>
<reference evidence="9 10" key="1">
    <citation type="submission" date="2023-10" db="EMBL/GenBank/DDBJ databases">
        <title>Genomes of two closely related lineages of the louse Polyplax serrata with different host specificities.</title>
        <authorList>
            <person name="Martinu J."/>
            <person name="Tarabai H."/>
            <person name="Stefka J."/>
            <person name="Hypsa V."/>
        </authorList>
    </citation>
    <scope>NUCLEOTIDE SEQUENCE [LARGE SCALE GENOMIC DNA]</scope>
    <source>
        <strain evidence="9">HR10_N</strain>
    </source>
</reference>
<dbReference type="PROSITE" id="PS51828">
    <property type="entry name" value="PTX_2"/>
    <property type="match status" value="1"/>
</dbReference>
<dbReference type="PANTHER" id="PTHR19277:SF125">
    <property type="entry name" value="B6"/>
    <property type="match status" value="1"/>
</dbReference>
<comment type="caution">
    <text evidence="6">Lacks conserved residue(s) required for the propagation of feature annotation.</text>
</comment>
<dbReference type="InterPro" id="IPR013320">
    <property type="entry name" value="ConA-like_dom_sf"/>
</dbReference>
<gene>
    <name evidence="9" type="ORF">RUM43_014359</name>
</gene>
<dbReference type="Pfam" id="PF00354">
    <property type="entry name" value="Pentaxin"/>
    <property type="match status" value="1"/>
</dbReference>
<keyword evidence="3" id="KW-0106">Calcium</keyword>
<evidence type="ECO:0000256" key="5">
    <source>
        <dbReference type="ARBA" id="ARBA00023180"/>
    </source>
</evidence>
<accession>A0AAN8P4Q1</accession>
<evidence type="ECO:0000256" key="2">
    <source>
        <dbReference type="ARBA" id="ARBA00022723"/>
    </source>
</evidence>
<proteinExistence type="predicted"/>
<protein>
    <recommendedName>
        <fullName evidence="8">Pentraxin (PTX) domain-containing protein</fullName>
    </recommendedName>
</protein>
<evidence type="ECO:0000259" key="8">
    <source>
        <dbReference type="PROSITE" id="PS51828"/>
    </source>
</evidence>
<keyword evidence="4" id="KW-1015">Disulfide bond</keyword>
<dbReference type="PRINTS" id="PR00895">
    <property type="entry name" value="PENTAXIN"/>
</dbReference>
<organism evidence="9 10">
    <name type="scientific">Polyplax serrata</name>
    <name type="common">Common mouse louse</name>
    <dbReference type="NCBI Taxonomy" id="468196"/>
    <lineage>
        <taxon>Eukaryota</taxon>
        <taxon>Metazoa</taxon>
        <taxon>Ecdysozoa</taxon>
        <taxon>Arthropoda</taxon>
        <taxon>Hexapoda</taxon>
        <taxon>Insecta</taxon>
        <taxon>Pterygota</taxon>
        <taxon>Neoptera</taxon>
        <taxon>Paraneoptera</taxon>
        <taxon>Psocodea</taxon>
        <taxon>Troctomorpha</taxon>
        <taxon>Phthiraptera</taxon>
        <taxon>Anoplura</taxon>
        <taxon>Polyplacidae</taxon>
        <taxon>Polyplax</taxon>
    </lineage>
</organism>